<comment type="caution">
    <text evidence="1">The sequence shown here is derived from an EMBL/GenBank/DDBJ whole genome shotgun (WGS) entry which is preliminary data.</text>
</comment>
<dbReference type="EMBL" id="JANPWB010000013">
    <property type="protein sequence ID" value="KAJ1107365.1"/>
    <property type="molecule type" value="Genomic_DNA"/>
</dbReference>
<sequence>MEAHTHGPFRHDDYEIRITADFLKETNDRCKAFLALRPRLRQLEVKYDLFEPAHMWIPKNGQSKDFYNLEDLRLFLDGLTTTPMDMTPSVARSKLGEDCSAHRLHICHWLDATAVMARLDIEAETWKDS</sequence>
<name>A0AAV7MXA5_PLEWA</name>
<accession>A0AAV7MXA5</accession>
<dbReference type="Proteomes" id="UP001066276">
    <property type="component" value="Chromosome 9"/>
</dbReference>
<gene>
    <name evidence="1" type="ORF">NDU88_004756</name>
</gene>
<reference evidence="1" key="1">
    <citation type="journal article" date="2022" name="bioRxiv">
        <title>Sequencing and chromosome-scale assembly of the giantPleurodeles waltlgenome.</title>
        <authorList>
            <person name="Brown T."/>
            <person name="Elewa A."/>
            <person name="Iarovenko S."/>
            <person name="Subramanian E."/>
            <person name="Araus A.J."/>
            <person name="Petzold A."/>
            <person name="Susuki M."/>
            <person name="Suzuki K.-i.T."/>
            <person name="Hayashi T."/>
            <person name="Toyoda A."/>
            <person name="Oliveira C."/>
            <person name="Osipova E."/>
            <person name="Leigh N.D."/>
            <person name="Simon A."/>
            <person name="Yun M.H."/>
        </authorList>
    </citation>
    <scope>NUCLEOTIDE SEQUENCE</scope>
    <source>
        <strain evidence="1">20211129_DDA</strain>
        <tissue evidence="1">Liver</tissue>
    </source>
</reference>
<dbReference type="AlphaFoldDB" id="A0AAV7MXA5"/>
<evidence type="ECO:0000313" key="2">
    <source>
        <dbReference type="Proteomes" id="UP001066276"/>
    </source>
</evidence>
<dbReference type="Gene3D" id="3.30.250.20">
    <property type="entry name" value="L1 transposable element, C-terminal domain"/>
    <property type="match status" value="1"/>
</dbReference>
<evidence type="ECO:0000313" key="1">
    <source>
        <dbReference type="EMBL" id="KAJ1107365.1"/>
    </source>
</evidence>
<protein>
    <submittedName>
        <fullName evidence="1">Uncharacterized protein</fullName>
    </submittedName>
</protein>
<keyword evidence="2" id="KW-1185">Reference proteome</keyword>
<dbReference type="InterPro" id="IPR042566">
    <property type="entry name" value="L1_C"/>
</dbReference>
<proteinExistence type="predicted"/>
<organism evidence="1 2">
    <name type="scientific">Pleurodeles waltl</name>
    <name type="common">Iberian ribbed newt</name>
    <dbReference type="NCBI Taxonomy" id="8319"/>
    <lineage>
        <taxon>Eukaryota</taxon>
        <taxon>Metazoa</taxon>
        <taxon>Chordata</taxon>
        <taxon>Craniata</taxon>
        <taxon>Vertebrata</taxon>
        <taxon>Euteleostomi</taxon>
        <taxon>Amphibia</taxon>
        <taxon>Batrachia</taxon>
        <taxon>Caudata</taxon>
        <taxon>Salamandroidea</taxon>
        <taxon>Salamandridae</taxon>
        <taxon>Pleurodelinae</taxon>
        <taxon>Pleurodeles</taxon>
    </lineage>
</organism>